<evidence type="ECO:0000313" key="4">
    <source>
        <dbReference type="Proteomes" id="UP001058124"/>
    </source>
</evidence>
<dbReference type="Gene3D" id="3.30.420.130">
    <property type="entry name" value="Dinitrogenase iron-molybdenum cofactor biosynthesis domain"/>
    <property type="match status" value="1"/>
</dbReference>
<dbReference type="InterPro" id="IPR036105">
    <property type="entry name" value="DiNase_FeMo-co_biosyn_sf"/>
</dbReference>
<dbReference type="Pfam" id="PF02579">
    <property type="entry name" value="Nitro_FeMo-Co"/>
    <property type="match status" value="1"/>
</dbReference>
<dbReference type="RefSeq" id="WP_051155774.1">
    <property type="nucleotide sequence ID" value="NZ_BRLH01000012.1"/>
</dbReference>
<dbReference type="EMBL" id="BRLH01000012">
    <property type="protein sequence ID" value="GKX57204.1"/>
    <property type="molecule type" value="Genomic_DNA"/>
</dbReference>
<reference evidence="3" key="1">
    <citation type="submission" date="2022-06" db="EMBL/GenBank/DDBJ databases">
        <title>Draft genome sequences of Leminorella grimontii str. JCM5902.</title>
        <authorList>
            <person name="Wakabayashi Y."/>
            <person name="Kojima K."/>
        </authorList>
    </citation>
    <scope>NUCLEOTIDE SEQUENCE</scope>
    <source>
        <strain evidence="3">JCM 5902</strain>
    </source>
</reference>
<feature type="domain" description="Dinitrogenase iron-molybdenum cofactor biosynthesis" evidence="2">
    <location>
        <begin position="10"/>
        <end position="91"/>
    </location>
</feature>
<dbReference type="Proteomes" id="UP001058124">
    <property type="component" value="Unassembled WGS sequence"/>
</dbReference>
<proteinExistence type="predicted"/>
<evidence type="ECO:0000313" key="3">
    <source>
        <dbReference type="EMBL" id="GKX57204.1"/>
    </source>
</evidence>
<name>A0AAV5N626_9GAMM</name>
<keyword evidence="4" id="KW-1185">Reference proteome</keyword>
<evidence type="ECO:0000259" key="2">
    <source>
        <dbReference type="Pfam" id="PF02579"/>
    </source>
</evidence>
<comment type="caution">
    <text evidence="3">The sequence shown here is derived from an EMBL/GenBank/DDBJ whole genome shotgun (WGS) entry which is preliminary data.</text>
</comment>
<sequence length="154" mass="16938">MITAIPVMKEHIAGHFTKAENFIFINAEGRVVCHHINPAREGGCAEKKALLNMLRRQNTRRVIVRHIGERMLGKLLSQDLSVFKTRSGNIDVQALCSTSLEGLTPLTDAQQGERSPNYEAKQAAGGGCGCSHEDGEHDHGHCHRSDGKRCCESH</sequence>
<accession>A0AAV5N626</accession>
<protein>
    <recommendedName>
        <fullName evidence="2">Dinitrogenase iron-molybdenum cofactor biosynthesis domain-containing protein</fullName>
    </recommendedName>
</protein>
<gene>
    <name evidence="3" type="ORF">SOASR030_33160</name>
</gene>
<dbReference type="SUPFAM" id="SSF53146">
    <property type="entry name" value="Nitrogenase accessory factor-like"/>
    <property type="match status" value="1"/>
</dbReference>
<keyword evidence="1" id="KW-0535">Nitrogen fixation</keyword>
<evidence type="ECO:0000256" key="1">
    <source>
        <dbReference type="ARBA" id="ARBA00023231"/>
    </source>
</evidence>
<organism evidence="3 4">
    <name type="scientific">Leminorella grimontii</name>
    <dbReference type="NCBI Taxonomy" id="82981"/>
    <lineage>
        <taxon>Bacteria</taxon>
        <taxon>Pseudomonadati</taxon>
        <taxon>Pseudomonadota</taxon>
        <taxon>Gammaproteobacteria</taxon>
        <taxon>Enterobacterales</taxon>
        <taxon>Budviciaceae</taxon>
        <taxon>Leminorella</taxon>
    </lineage>
</organism>
<dbReference type="InterPro" id="IPR003731">
    <property type="entry name" value="Di-Nase_FeMo-co_biosynth"/>
</dbReference>
<dbReference type="AlphaFoldDB" id="A0AAV5N626"/>